<keyword evidence="9" id="KW-1185">Reference proteome</keyword>
<proteinExistence type="predicted"/>
<protein>
    <recommendedName>
        <fullName evidence="7">Type II secretion system protein GspF domain-containing protein</fullName>
    </recommendedName>
</protein>
<feature type="domain" description="Type II secretion system protein GspF" evidence="7">
    <location>
        <begin position="99"/>
        <end position="220"/>
    </location>
</feature>
<dbReference type="Pfam" id="PF00482">
    <property type="entry name" value="T2SSF"/>
    <property type="match status" value="1"/>
</dbReference>
<dbReference type="GO" id="GO:0005886">
    <property type="term" value="C:plasma membrane"/>
    <property type="evidence" value="ECO:0007669"/>
    <property type="project" value="UniProtKB-SubCell"/>
</dbReference>
<dbReference type="RefSeq" id="WP_119703556.1">
    <property type="nucleotide sequence ID" value="NZ_JBHSOI010000001.1"/>
</dbReference>
<gene>
    <name evidence="8" type="ORF">DX116_07815</name>
</gene>
<organism evidence="8 9">
    <name type="scientific">Aeromicrobium endophyticum</name>
    <dbReference type="NCBI Taxonomy" id="2292704"/>
    <lineage>
        <taxon>Bacteria</taxon>
        <taxon>Bacillati</taxon>
        <taxon>Actinomycetota</taxon>
        <taxon>Actinomycetes</taxon>
        <taxon>Propionibacteriales</taxon>
        <taxon>Nocardioidaceae</taxon>
        <taxon>Aeromicrobium</taxon>
    </lineage>
</organism>
<dbReference type="InterPro" id="IPR018076">
    <property type="entry name" value="T2SS_GspF_dom"/>
</dbReference>
<dbReference type="EMBL" id="QUBR01000001">
    <property type="protein sequence ID" value="REK73444.1"/>
    <property type="molecule type" value="Genomic_DNA"/>
</dbReference>
<keyword evidence="2" id="KW-1003">Cell membrane</keyword>
<evidence type="ECO:0000259" key="7">
    <source>
        <dbReference type="Pfam" id="PF00482"/>
    </source>
</evidence>
<name>A0A371PBX3_9ACTN</name>
<dbReference type="Proteomes" id="UP000265581">
    <property type="component" value="Unassembled WGS sequence"/>
</dbReference>
<keyword evidence="3 6" id="KW-0812">Transmembrane</keyword>
<feature type="transmembrane region" description="Helical" evidence="6">
    <location>
        <begin position="204"/>
        <end position="229"/>
    </location>
</feature>
<keyword evidence="5 6" id="KW-0472">Membrane</keyword>
<evidence type="ECO:0000256" key="6">
    <source>
        <dbReference type="SAM" id="Phobius"/>
    </source>
</evidence>
<feature type="transmembrane region" description="Helical" evidence="6">
    <location>
        <begin position="47"/>
        <end position="72"/>
    </location>
</feature>
<dbReference type="AlphaFoldDB" id="A0A371PBX3"/>
<keyword evidence="4 6" id="KW-1133">Transmembrane helix</keyword>
<dbReference type="OrthoDB" id="3267562at2"/>
<evidence type="ECO:0000256" key="4">
    <source>
        <dbReference type="ARBA" id="ARBA00022989"/>
    </source>
</evidence>
<evidence type="ECO:0000313" key="9">
    <source>
        <dbReference type="Proteomes" id="UP000265581"/>
    </source>
</evidence>
<evidence type="ECO:0000256" key="2">
    <source>
        <dbReference type="ARBA" id="ARBA00022475"/>
    </source>
</evidence>
<evidence type="ECO:0000256" key="3">
    <source>
        <dbReference type="ARBA" id="ARBA00022692"/>
    </source>
</evidence>
<comment type="subcellular location">
    <subcellularLocation>
        <location evidence="1">Cell membrane</location>
        <topology evidence="1">Multi-pass membrane protein</topology>
    </subcellularLocation>
</comment>
<sequence length="234" mass="24210">MTAALLAAGAVWLWVRPSPRVRARRVLSPPTTVRTRGPDPALVASLLVPVAAVVVLGPVPGLVVGGALVPVVRRAVGRMESSAARRRAARVEADLPGALDLVVAALVVGRPPVTAFALAADATDGPLGHDLAAVAARLAVAADPDGVWIGVADDPGLAAVGRAFRRASASGMPVSDIVRGVADELRRDRAARLRERSQRVGVRTAAPLGLCFLPAFFLIGIVPTIVATFRSFSW</sequence>
<dbReference type="PANTHER" id="PTHR35007:SF3">
    <property type="entry name" value="POSSIBLE CONSERVED ALANINE RICH MEMBRANE PROTEIN"/>
    <property type="match status" value="1"/>
</dbReference>
<evidence type="ECO:0000313" key="8">
    <source>
        <dbReference type="EMBL" id="REK73444.1"/>
    </source>
</evidence>
<comment type="caution">
    <text evidence="8">The sequence shown here is derived from an EMBL/GenBank/DDBJ whole genome shotgun (WGS) entry which is preliminary data.</text>
</comment>
<accession>A0A371PBX3</accession>
<evidence type="ECO:0000256" key="1">
    <source>
        <dbReference type="ARBA" id="ARBA00004651"/>
    </source>
</evidence>
<dbReference type="PANTHER" id="PTHR35007">
    <property type="entry name" value="INTEGRAL MEMBRANE PROTEIN-RELATED"/>
    <property type="match status" value="1"/>
</dbReference>
<evidence type="ECO:0000256" key="5">
    <source>
        <dbReference type="ARBA" id="ARBA00023136"/>
    </source>
</evidence>
<reference evidence="8 9" key="1">
    <citation type="submission" date="2018-08" db="EMBL/GenBank/DDBJ databases">
        <title>Aeromicrobium sp. M2KJ-4, whole genome shotgun sequence.</title>
        <authorList>
            <person name="Tuo L."/>
        </authorList>
    </citation>
    <scope>NUCLEOTIDE SEQUENCE [LARGE SCALE GENOMIC DNA]</scope>
    <source>
        <strain evidence="8 9">M2KJ-4</strain>
    </source>
</reference>